<dbReference type="EMBL" id="CP001620">
    <property type="protein sequence ID" value="ACR18155.1"/>
    <property type="molecule type" value="Genomic_DNA"/>
</dbReference>
<dbReference type="EC" id="6.3.1.5" evidence="8 10"/>
<dbReference type="Proteomes" id="UP000001473">
    <property type="component" value="Chromosome"/>
</dbReference>
<feature type="binding site" evidence="8">
    <location>
        <position position="230"/>
    </location>
    <ligand>
        <name>deamido-NAD(+)</name>
        <dbReference type="ChEBI" id="CHEBI:58437"/>
        <note>ligand shared between two neighboring subunits</note>
    </ligand>
</feature>
<dbReference type="GO" id="GO:0046872">
    <property type="term" value="F:metal ion binding"/>
    <property type="evidence" value="ECO:0007669"/>
    <property type="project" value="UniProtKB-KW"/>
</dbReference>
<evidence type="ECO:0000313" key="13">
    <source>
        <dbReference type="Proteomes" id="UP000001473"/>
    </source>
</evidence>
<reference evidence="12 13" key="1">
    <citation type="journal article" date="2008" name="J. Biotechnol.">
        <title>Ultrafast pyrosequencing of Corynebacterium kroppenstedtii DSM44385 revealed insights into the physiology of a lipophilic corynebacterium that lacks mycolic acids.</title>
        <authorList>
            <person name="Tauch A."/>
            <person name="Schneider J."/>
            <person name="Szczepanowski R."/>
            <person name="Tilker A."/>
            <person name="Viehoever P."/>
            <person name="Gartemann K.-H."/>
            <person name="Arnold W."/>
            <person name="Blom J."/>
            <person name="Brinkrolf K."/>
            <person name="Brune I."/>
            <person name="Goetker S."/>
            <person name="Weisshaar B."/>
            <person name="Goesmann A."/>
            <person name="Droege M."/>
            <person name="Puehler A."/>
        </authorList>
    </citation>
    <scope>NUCLEOTIDE SEQUENCE [LARGE SCALE GENOMIC DNA]</scope>
    <source>
        <strain evidence="13">DSM 44385 / JCM 11950 / CIP 105744 / CCUG 35717</strain>
    </source>
</reference>
<name>C4LK00_CORK4</name>
<keyword evidence="2 8" id="KW-0436">Ligase</keyword>
<evidence type="ECO:0000256" key="2">
    <source>
        <dbReference type="ARBA" id="ARBA00022598"/>
    </source>
</evidence>
<comment type="catalytic activity">
    <reaction evidence="8 10">
        <text>deamido-NAD(+) + NH4(+) + ATP = AMP + diphosphate + NAD(+) + H(+)</text>
        <dbReference type="Rhea" id="RHEA:21188"/>
        <dbReference type="ChEBI" id="CHEBI:15378"/>
        <dbReference type="ChEBI" id="CHEBI:28938"/>
        <dbReference type="ChEBI" id="CHEBI:30616"/>
        <dbReference type="ChEBI" id="CHEBI:33019"/>
        <dbReference type="ChEBI" id="CHEBI:57540"/>
        <dbReference type="ChEBI" id="CHEBI:58437"/>
        <dbReference type="ChEBI" id="CHEBI:456215"/>
        <dbReference type="EC" id="6.3.1.5"/>
    </reaction>
</comment>
<feature type="binding site" evidence="8">
    <location>
        <begin position="95"/>
        <end position="102"/>
    </location>
    <ligand>
        <name>ATP</name>
        <dbReference type="ChEBI" id="CHEBI:30616"/>
    </ligand>
</feature>
<feature type="binding site" evidence="8">
    <location>
        <position position="215"/>
    </location>
    <ligand>
        <name>Mg(2+)</name>
        <dbReference type="ChEBI" id="CHEBI:18420"/>
    </ligand>
</feature>
<dbReference type="Pfam" id="PF02540">
    <property type="entry name" value="NAD_synthase"/>
    <property type="match status" value="1"/>
</dbReference>
<dbReference type="NCBIfam" id="TIGR00552">
    <property type="entry name" value="nadE"/>
    <property type="match status" value="1"/>
</dbReference>
<feature type="domain" description="NAD/GMP synthase" evidence="11">
    <location>
        <begin position="74"/>
        <end position="316"/>
    </location>
</feature>
<gene>
    <name evidence="8" type="primary">nadE</name>
    <name evidence="12" type="ordered locus">ckrop_1417</name>
</gene>
<keyword evidence="3 8" id="KW-0479">Metal-binding</keyword>
<comment type="pathway">
    <text evidence="8">Cofactor biosynthesis; NAD(+) biosynthesis; NAD(+) from deamido-NAD(+) (ammonia route): step 1/1.</text>
</comment>
<evidence type="ECO:0000256" key="1">
    <source>
        <dbReference type="ARBA" id="ARBA00005859"/>
    </source>
</evidence>
<keyword evidence="7 8" id="KW-0520">NAD</keyword>
<keyword evidence="5 8" id="KW-0067">ATP-binding</keyword>
<evidence type="ECO:0000256" key="8">
    <source>
        <dbReference type="HAMAP-Rule" id="MF_00193"/>
    </source>
</evidence>
<feature type="binding site" evidence="8">
    <location>
        <position position="261"/>
    </location>
    <ligand>
        <name>ATP</name>
        <dbReference type="ChEBI" id="CHEBI:30616"/>
    </ligand>
</feature>
<dbReference type="PANTHER" id="PTHR23090">
    <property type="entry name" value="NH 3 /GLUTAMINE-DEPENDENT NAD + SYNTHETASE"/>
    <property type="match status" value="1"/>
</dbReference>
<feature type="binding site" evidence="8">
    <location>
        <position position="210"/>
    </location>
    <ligand>
        <name>ATP</name>
        <dbReference type="ChEBI" id="CHEBI:30616"/>
    </ligand>
</feature>
<dbReference type="SUPFAM" id="SSF52402">
    <property type="entry name" value="Adenine nucleotide alpha hydrolases-like"/>
    <property type="match status" value="1"/>
</dbReference>
<comment type="function">
    <text evidence="8">Catalyzes the ATP-dependent amidation of deamido-NAD to form NAD. Uses ammonia as a nitrogen source.</text>
</comment>
<dbReference type="GO" id="GO:0008795">
    <property type="term" value="F:NAD+ synthase activity"/>
    <property type="evidence" value="ECO:0007669"/>
    <property type="project" value="UniProtKB-UniRule"/>
</dbReference>
<dbReference type="GO" id="GO:0005737">
    <property type="term" value="C:cytoplasm"/>
    <property type="evidence" value="ECO:0007669"/>
    <property type="project" value="InterPro"/>
</dbReference>
<feature type="binding site" evidence="8">
    <location>
        <position position="101"/>
    </location>
    <ligand>
        <name>Mg(2+)</name>
        <dbReference type="ChEBI" id="CHEBI:18420"/>
    </ligand>
</feature>
<feature type="binding site" evidence="8">
    <location>
        <position position="239"/>
    </location>
    <ligand>
        <name>ATP</name>
        <dbReference type="ChEBI" id="CHEBI:30616"/>
    </ligand>
</feature>
<dbReference type="InterPro" id="IPR014729">
    <property type="entry name" value="Rossmann-like_a/b/a_fold"/>
</dbReference>
<dbReference type="InterPro" id="IPR022926">
    <property type="entry name" value="NH(3)-dep_NAD(+)_synth"/>
</dbReference>
<dbReference type="NCBIfam" id="NF001979">
    <property type="entry name" value="PRK00768.1"/>
    <property type="match status" value="1"/>
</dbReference>
<organism evidence="12 13">
    <name type="scientific">Corynebacterium kroppenstedtii (strain DSM 44385 / JCM 11950 / CIP 105744 / CCUG 35717)</name>
    <dbReference type="NCBI Taxonomy" id="645127"/>
    <lineage>
        <taxon>Bacteria</taxon>
        <taxon>Bacillati</taxon>
        <taxon>Actinomycetota</taxon>
        <taxon>Actinomycetes</taxon>
        <taxon>Mycobacteriales</taxon>
        <taxon>Corynebacteriaceae</taxon>
        <taxon>Corynebacterium</taxon>
    </lineage>
</organism>
<dbReference type="HOGENOM" id="CLU_059327_3_0_11"/>
<keyword evidence="4 8" id="KW-0547">Nucleotide-binding</keyword>
<dbReference type="eggNOG" id="COG0171">
    <property type="taxonomic scope" value="Bacteria"/>
</dbReference>
<dbReference type="Gene3D" id="3.40.50.620">
    <property type="entry name" value="HUPs"/>
    <property type="match status" value="1"/>
</dbReference>
<dbReference type="CDD" id="cd00553">
    <property type="entry name" value="NAD_synthase"/>
    <property type="match status" value="1"/>
</dbReference>
<dbReference type="GO" id="GO:0009435">
    <property type="term" value="P:NAD+ biosynthetic process"/>
    <property type="evidence" value="ECO:0007669"/>
    <property type="project" value="UniProtKB-UniRule"/>
</dbReference>
<accession>C4LK00</accession>
<dbReference type="InterPro" id="IPR003694">
    <property type="entry name" value="NAD_synthase"/>
</dbReference>
<dbReference type="GO" id="GO:0005524">
    <property type="term" value="F:ATP binding"/>
    <property type="evidence" value="ECO:0007669"/>
    <property type="project" value="UniProtKB-UniRule"/>
</dbReference>
<evidence type="ECO:0000313" key="12">
    <source>
        <dbReference type="EMBL" id="ACR18155.1"/>
    </source>
</evidence>
<evidence type="ECO:0000256" key="7">
    <source>
        <dbReference type="ARBA" id="ARBA00023027"/>
    </source>
</evidence>
<dbReference type="STRING" id="645127.ckrop_1417"/>
<dbReference type="InterPro" id="IPR022310">
    <property type="entry name" value="NAD/GMP_synthase"/>
</dbReference>
<evidence type="ECO:0000256" key="5">
    <source>
        <dbReference type="ARBA" id="ARBA00022840"/>
    </source>
</evidence>
<protein>
    <recommendedName>
        <fullName evidence="8 10">NH(3)-dependent NAD(+) synthetase</fullName>
        <ecNumber evidence="8 10">6.3.1.5</ecNumber>
    </recommendedName>
</protein>
<keyword evidence="13" id="KW-1185">Reference proteome</keyword>
<dbReference type="HAMAP" id="MF_00193">
    <property type="entry name" value="NadE_ammonia_dep"/>
    <property type="match status" value="1"/>
</dbReference>
<feature type="binding site" description="in other chain" evidence="8">
    <location>
        <begin position="311"/>
        <end position="312"/>
    </location>
    <ligand>
        <name>deamido-NAD(+)</name>
        <dbReference type="ChEBI" id="CHEBI:58437"/>
        <note>ligand shared between two neighboring subunits</note>
    </ligand>
</feature>
<comment type="subunit">
    <text evidence="8">Homodimer.</text>
</comment>
<evidence type="ECO:0000256" key="3">
    <source>
        <dbReference type="ARBA" id="ARBA00022723"/>
    </source>
</evidence>
<sequence>MTMTRTAMVPRPGRNPKLYAQFLTYPTPVYVNYRHRCTSAAQPFYHGGMTSDLRDDIRRSLGVQSPIDPQEEIGRRVSFLAEYLISTEARGFILGISGGQDSTLAGRLAQLAVERVREQEGTKVRFHAVRLPYGEQADEDDAQRALNFIEPDRTVAINIKDATQALTKTVSASLGIHCLTDFNRGNVKARIRMVAQYAAAGQLGLLVVGTGHAAEAVTGFYTKYGDGGADILPLSGLTKRQGAALLQELGAPPSTWSKVPTADLEDNRPALPDEDALGVTYSQIDDYLEGVDGLPQEAIDRIEHLYTVSRHKRSMPVAPTDTWWKQ</sequence>
<dbReference type="PANTHER" id="PTHR23090:SF7">
    <property type="entry name" value="NH(3)-DEPENDENT NAD(+) SYNTHETASE"/>
    <property type="match status" value="1"/>
</dbReference>
<evidence type="ECO:0000256" key="10">
    <source>
        <dbReference type="RuleBase" id="RU003812"/>
    </source>
</evidence>
<evidence type="ECO:0000256" key="6">
    <source>
        <dbReference type="ARBA" id="ARBA00022842"/>
    </source>
</evidence>
<dbReference type="GO" id="GO:0003952">
    <property type="term" value="F:NAD+ synthase (glutamine-hydrolyzing) activity"/>
    <property type="evidence" value="ECO:0007669"/>
    <property type="project" value="InterPro"/>
</dbReference>
<dbReference type="KEGG" id="ckp:ckrop_1417"/>
<feature type="binding site" description="in other chain" evidence="8">
    <location>
        <position position="223"/>
    </location>
    <ligand>
        <name>deamido-NAD(+)</name>
        <dbReference type="ChEBI" id="CHEBI:58437"/>
        <note>ligand shared between two neighboring subunits</note>
    </ligand>
</feature>
<evidence type="ECO:0000256" key="9">
    <source>
        <dbReference type="RuleBase" id="RU003811"/>
    </source>
</evidence>
<dbReference type="GO" id="GO:0004359">
    <property type="term" value="F:glutaminase activity"/>
    <property type="evidence" value="ECO:0007669"/>
    <property type="project" value="InterPro"/>
</dbReference>
<comment type="similarity">
    <text evidence="1 8 9">Belongs to the NAD synthetase family.</text>
</comment>
<dbReference type="AlphaFoldDB" id="C4LK00"/>
<evidence type="ECO:0000259" key="11">
    <source>
        <dbReference type="Pfam" id="PF02540"/>
    </source>
</evidence>
<evidence type="ECO:0000256" key="4">
    <source>
        <dbReference type="ARBA" id="ARBA00022741"/>
    </source>
</evidence>
<feature type="binding site" description="in other chain" evidence="8">
    <location>
        <position position="190"/>
    </location>
    <ligand>
        <name>deamido-NAD(+)</name>
        <dbReference type="ChEBI" id="CHEBI:58437"/>
        <note>ligand shared between two neighboring subunits</note>
    </ligand>
</feature>
<keyword evidence="6 8" id="KW-0460">Magnesium</keyword>
<dbReference type="UniPathway" id="UPA00253">
    <property type="reaction ID" value="UER00333"/>
</dbReference>
<proteinExistence type="inferred from homology"/>